<dbReference type="Pfam" id="PF06722">
    <property type="entry name" value="EryCIII-like_C"/>
    <property type="match status" value="1"/>
</dbReference>
<reference evidence="2 3" key="1">
    <citation type="submission" date="2013-06" db="EMBL/GenBank/DDBJ databases">
        <title>The draft sequence of the Mycobacterium elephantis genome.</title>
        <authorList>
            <person name="Pettersson F.B."/>
            <person name="Das S."/>
            <person name="Dasgupta S."/>
            <person name="Bhattacharya A."/>
            <person name="Kirsebom L.A."/>
        </authorList>
    </citation>
    <scope>NUCLEOTIDE SEQUENCE [LARGE SCALE GENOMIC DNA]</scope>
    <source>
        <strain evidence="2 3">DSM 44368</strain>
    </source>
</reference>
<dbReference type="PANTHER" id="PTHR48050:SF13">
    <property type="entry name" value="STEROL 3-BETA-GLUCOSYLTRANSFERASE UGT80A2"/>
    <property type="match status" value="1"/>
</dbReference>
<dbReference type="PANTHER" id="PTHR48050">
    <property type="entry name" value="STEROL 3-BETA-GLUCOSYLTRANSFERASE"/>
    <property type="match status" value="1"/>
</dbReference>
<dbReference type="AlphaFoldDB" id="A0A439DS65"/>
<accession>A0A439DS65</accession>
<dbReference type="EMBL" id="ATDN01000021">
    <property type="protein sequence ID" value="RWA19104.1"/>
    <property type="molecule type" value="Genomic_DNA"/>
</dbReference>
<organism evidence="2 3">
    <name type="scientific">Mycolicibacterium elephantis DSM 44368</name>
    <dbReference type="NCBI Taxonomy" id="1335622"/>
    <lineage>
        <taxon>Bacteria</taxon>
        <taxon>Bacillati</taxon>
        <taxon>Actinomycetota</taxon>
        <taxon>Actinomycetes</taxon>
        <taxon>Mycobacteriales</taxon>
        <taxon>Mycobacteriaceae</taxon>
        <taxon>Mycolicibacterium</taxon>
    </lineage>
</organism>
<dbReference type="InterPro" id="IPR050426">
    <property type="entry name" value="Glycosyltransferase_28"/>
</dbReference>
<name>A0A439DS65_9MYCO</name>
<protein>
    <recommendedName>
        <fullName evidence="1">Erythromycin biosynthesis protein CIII-like C-terminal domain-containing protein</fullName>
    </recommendedName>
</protein>
<dbReference type="FunFam" id="3.40.50.2000:FF:000009">
    <property type="entry name" value="Sterol 3-beta-glucosyltransferase UGT80A2"/>
    <property type="match status" value="1"/>
</dbReference>
<dbReference type="Gene3D" id="3.40.50.2000">
    <property type="entry name" value="Glycogen Phosphorylase B"/>
    <property type="match status" value="2"/>
</dbReference>
<dbReference type="Proteomes" id="UP000287177">
    <property type="component" value="Unassembled WGS sequence"/>
</dbReference>
<dbReference type="GO" id="GO:0008194">
    <property type="term" value="F:UDP-glycosyltransferase activity"/>
    <property type="evidence" value="ECO:0007669"/>
    <property type="project" value="InterPro"/>
</dbReference>
<dbReference type="GO" id="GO:0016758">
    <property type="term" value="F:hexosyltransferase activity"/>
    <property type="evidence" value="ECO:0007669"/>
    <property type="project" value="UniProtKB-ARBA"/>
</dbReference>
<feature type="domain" description="Erythromycin biosynthesis protein CIII-like C-terminal" evidence="1">
    <location>
        <begin position="300"/>
        <end position="414"/>
    </location>
</feature>
<keyword evidence="3" id="KW-1185">Reference proteome</keyword>
<dbReference type="InterPro" id="IPR002213">
    <property type="entry name" value="UDP_glucos_trans"/>
</dbReference>
<dbReference type="RefSeq" id="WP_128109314.1">
    <property type="nucleotide sequence ID" value="NZ_ATDN01000021.1"/>
</dbReference>
<evidence type="ECO:0000259" key="1">
    <source>
        <dbReference type="Pfam" id="PF06722"/>
    </source>
</evidence>
<gene>
    <name evidence="2" type="ORF">MELE44368_22480</name>
</gene>
<dbReference type="InterPro" id="IPR010610">
    <property type="entry name" value="EryCIII-like_C"/>
</dbReference>
<dbReference type="CDD" id="cd03784">
    <property type="entry name" value="GT1_Gtf-like"/>
    <property type="match status" value="1"/>
</dbReference>
<dbReference type="GO" id="GO:0017000">
    <property type="term" value="P:antibiotic biosynthetic process"/>
    <property type="evidence" value="ECO:0007669"/>
    <property type="project" value="UniProtKB-ARBA"/>
</dbReference>
<evidence type="ECO:0000313" key="2">
    <source>
        <dbReference type="EMBL" id="RWA19104.1"/>
    </source>
</evidence>
<proteinExistence type="predicted"/>
<dbReference type="SUPFAM" id="SSF53756">
    <property type="entry name" value="UDP-Glycosyltransferase/glycogen phosphorylase"/>
    <property type="match status" value="1"/>
</dbReference>
<sequence>MKVVLACHGVRGDVEPSVVIGRELLRRGHDVHIAVPPNVVGFAESAGLTVKPWGSDSQVMMDAQRDYWTCFFRFPWRLKELERLGHQIGEIVTQCWTQDAFATLTSMTEEANLIVAGNGFEQFSANVAEYYDIPLVTVDFFPMRANGQVLPYLPAPLGRAVMKAYERMSWAGPVKQVEDDQRRQLGLPKAKVPWPNRIAQRGALEIQAYDEAVVPGLAAEWAKWGGQRPFVGTLTLEAPTDFDDEVVSWIDSGTPPIFFGFGSVPVGSPAETIAIIGAVCEQLGERALVGAGSTDFGAISYPEHVKVVSQVNFAQVFPLCRAVVHHSGAGTIAACLRGGVPQVGLWTLPDQWLRTTQLKRLRVGTGRRFSTTTSQTLLTDLRRVLSPQYLTRARRFAMRMTKPAESATVAANLVESFAQTGRGADRRGQAL</sequence>
<evidence type="ECO:0000313" key="3">
    <source>
        <dbReference type="Proteomes" id="UP000287177"/>
    </source>
</evidence>
<comment type="caution">
    <text evidence="2">The sequence shown here is derived from an EMBL/GenBank/DDBJ whole genome shotgun (WGS) entry which is preliminary data.</text>
</comment>